<evidence type="ECO:0000256" key="12">
    <source>
        <dbReference type="ARBA" id="ARBA00031542"/>
    </source>
</evidence>
<evidence type="ECO:0000256" key="10">
    <source>
        <dbReference type="ARBA" id="ARBA00023186"/>
    </source>
</evidence>
<evidence type="ECO:0000256" key="8">
    <source>
        <dbReference type="ARBA" id="ARBA00023098"/>
    </source>
</evidence>
<dbReference type="SUPFAM" id="SSF158855">
    <property type="entry name" value="Lipase chaperone-like"/>
    <property type="match status" value="1"/>
</dbReference>
<evidence type="ECO:0000256" key="5">
    <source>
        <dbReference type="ARBA" id="ARBA00022692"/>
    </source>
</evidence>
<keyword evidence="9" id="KW-0472">Membrane</keyword>
<reference evidence="14" key="1">
    <citation type="journal article" date="2019" name="Int. J. Syst. Evol. Microbiol.">
        <title>The Global Catalogue of Microorganisms (GCM) 10K type strain sequencing project: providing services to taxonomists for standard genome sequencing and annotation.</title>
        <authorList>
            <consortium name="The Broad Institute Genomics Platform"/>
            <consortium name="The Broad Institute Genome Sequencing Center for Infectious Disease"/>
            <person name="Wu L."/>
            <person name="Ma J."/>
        </authorList>
    </citation>
    <scope>NUCLEOTIDE SEQUENCE [LARGE SCALE GENOMIC DNA]</scope>
    <source>
        <strain evidence="14">KCTC 42986</strain>
    </source>
</reference>
<sequence>MLAVVFFIVARHHYDREAAPQRAADANLFPFVRSMDGTRPDGDLRLAAGDALVVDARLRRMFDYYLSAVGEKPLAAIRKEIEQELERRLKPAAATGAKRLLARYLDYKRALVALEQRPHIAGASITAARARLLAMREMRAQYFNTTETQGMFGFDDAYDMDAVTRLEISQDPSLTAAQKKAKLAGLDAAMAPALRAEREAPLAIVKLEEAVNQMRAQGASQDDIYRMRAAALTPEAAARLADVDQEEAAWKSRIASYLAERKAVSAGSAKLSEADQQLALQQLRQARFSADEQKRLAAYE</sequence>
<evidence type="ECO:0000256" key="11">
    <source>
        <dbReference type="ARBA" id="ARBA00030948"/>
    </source>
</evidence>
<evidence type="ECO:0000313" key="13">
    <source>
        <dbReference type="EMBL" id="MFC3111353.1"/>
    </source>
</evidence>
<keyword evidence="6" id="KW-0442">Lipid degradation</keyword>
<name>A0ABV7F8E3_9BURK</name>
<comment type="caution">
    <text evidence="13">The sequence shown here is derived from an EMBL/GenBank/DDBJ whole genome shotgun (WGS) entry which is preliminary data.</text>
</comment>
<protein>
    <recommendedName>
        <fullName evidence="11">Lipase helper protein</fullName>
    </recommendedName>
    <alternativeName>
        <fullName evidence="12">Lipase modulator</fullName>
    </alternativeName>
</protein>
<comment type="similarity">
    <text evidence="2">Belongs to the lipase chaperone family.</text>
</comment>
<keyword evidence="5" id="KW-0812">Transmembrane</keyword>
<keyword evidence="14" id="KW-1185">Reference proteome</keyword>
<evidence type="ECO:0000313" key="14">
    <source>
        <dbReference type="Proteomes" id="UP001595530"/>
    </source>
</evidence>
<dbReference type="EMBL" id="JBHRTP010000111">
    <property type="protein sequence ID" value="MFC3111353.1"/>
    <property type="molecule type" value="Genomic_DNA"/>
</dbReference>
<dbReference type="RefSeq" id="WP_390333470.1">
    <property type="nucleotide sequence ID" value="NZ_JBHRTP010000111.1"/>
</dbReference>
<keyword evidence="8" id="KW-0443">Lipid metabolism</keyword>
<evidence type="ECO:0000256" key="4">
    <source>
        <dbReference type="ARBA" id="ARBA00022519"/>
    </source>
</evidence>
<dbReference type="InterPro" id="IPR004961">
    <property type="entry name" value="Lipase_chaperone"/>
</dbReference>
<accession>A0ABV7F8E3</accession>
<gene>
    <name evidence="13" type="ORF">ACFOFO_25985</name>
</gene>
<evidence type="ECO:0000256" key="3">
    <source>
        <dbReference type="ARBA" id="ARBA00022475"/>
    </source>
</evidence>
<keyword evidence="4" id="KW-0997">Cell inner membrane</keyword>
<dbReference type="Proteomes" id="UP001595530">
    <property type="component" value="Unassembled WGS sequence"/>
</dbReference>
<proteinExistence type="inferred from homology"/>
<evidence type="ECO:0000256" key="2">
    <source>
        <dbReference type="ARBA" id="ARBA00010358"/>
    </source>
</evidence>
<evidence type="ECO:0000256" key="9">
    <source>
        <dbReference type="ARBA" id="ARBA00023136"/>
    </source>
</evidence>
<organism evidence="13 14">
    <name type="scientific">Undibacterium arcticum</name>
    <dbReference type="NCBI Taxonomy" id="1762892"/>
    <lineage>
        <taxon>Bacteria</taxon>
        <taxon>Pseudomonadati</taxon>
        <taxon>Pseudomonadota</taxon>
        <taxon>Betaproteobacteria</taxon>
        <taxon>Burkholderiales</taxon>
        <taxon>Oxalobacteraceae</taxon>
        <taxon>Undibacterium</taxon>
    </lineage>
</organism>
<evidence type="ECO:0000256" key="6">
    <source>
        <dbReference type="ARBA" id="ARBA00022963"/>
    </source>
</evidence>
<dbReference type="Pfam" id="PF03280">
    <property type="entry name" value="Lipase_chap"/>
    <property type="match status" value="1"/>
</dbReference>
<dbReference type="NCBIfam" id="NF002334">
    <property type="entry name" value="PRK01294.1-2"/>
    <property type="match status" value="1"/>
</dbReference>
<evidence type="ECO:0000256" key="7">
    <source>
        <dbReference type="ARBA" id="ARBA00022989"/>
    </source>
</evidence>
<keyword evidence="10" id="KW-0143">Chaperone</keyword>
<evidence type="ECO:0000256" key="1">
    <source>
        <dbReference type="ARBA" id="ARBA00004383"/>
    </source>
</evidence>
<keyword evidence="3" id="KW-1003">Cell membrane</keyword>
<comment type="subcellular location">
    <subcellularLocation>
        <location evidence="1">Cell inner membrane</location>
        <topology evidence="1">Single-pass membrane protein</topology>
        <orientation evidence="1">Periplasmic side</orientation>
    </subcellularLocation>
</comment>
<keyword evidence="7" id="KW-1133">Transmembrane helix</keyword>